<protein>
    <submittedName>
        <fullName evidence="7">STN domain-containing protein</fullName>
    </submittedName>
</protein>
<evidence type="ECO:0000256" key="3">
    <source>
        <dbReference type="ARBA" id="ARBA00023237"/>
    </source>
</evidence>
<keyword evidence="5" id="KW-0732">Signal</keyword>
<organism evidence="7 8">
    <name type="scientific">Pseudomonas schmalbachii</name>
    <dbReference type="NCBI Taxonomy" id="2816993"/>
    <lineage>
        <taxon>Bacteria</taxon>
        <taxon>Pseudomonadati</taxon>
        <taxon>Pseudomonadota</taxon>
        <taxon>Gammaproteobacteria</taxon>
        <taxon>Pseudomonadales</taxon>
        <taxon>Pseudomonadaceae</taxon>
        <taxon>Pseudomonas</taxon>
    </lineage>
</organism>
<comment type="caution">
    <text evidence="7">The sequence shown here is derived from an EMBL/GenBank/DDBJ whole genome shotgun (WGS) entry which is preliminary data.</text>
</comment>
<dbReference type="Proteomes" id="UP000669060">
    <property type="component" value="Unassembled WGS sequence"/>
</dbReference>
<accession>A0ABS3TX35</accession>
<feature type="domain" description="Secretin/TonB short N-terminal" evidence="6">
    <location>
        <begin position="55"/>
        <end position="106"/>
    </location>
</feature>
<evidence type="ECO:0000313" key="8">
    <source>
        <dbReference type="Proteomes" id="UP000669060"/>
    </source>
</evidence>
<keyword evidence="8" id="KW-1185">Reference proteome</keyword>
<dbReference type="SMART" id="SM00965">
    <property type="entry name" value="STN"/>
    <property type="match status" value="1"/>
</dbReference>
<dbReference type="InterPro" id="IPR011662">
    <property type="entry name" value="Secretin/TonB_short_N"/>
</dbReference>
<name>A0ABS3TX35_9PSED</name>
<gene>
    <name evidence="7" type="ORF">JFY56_23725</name>
</gene>
<feature type="region of interest" description="Disordered" evidence="4">
    <location>
        <begin position="102"/>
        <end position="126"/>
    </location>
</feature>
<feature type="compositionally biased region" description="Low complexity" evidence="4">
    <location>
        <begin position="109"/>
        <end position="126"/>
    </location>
</feature>
<evidence type="ECO:0000256" key="1">
    <source>
        <dbReference type="ARBA" id="ARBA00022448"/>
    </source>
</evidence>
<evidence type="ECO:0000256" key="5">
    <source>
        <dbReference type="SAM" id="SignalP"/>
    </source>
</evidence>
<dbReference type="Gene3D" id="3.55.50.30">
    <property type="match status" value="1"/>
</dbReference>
<dbReference type="EMBL" id="JAELYA010000013">
    <property type="protein sequence ID" value="MBO3278240.1"/>
    <property type="molecule type" value="Genomic_DNA"/>
</dbReference>
<feature type="chain" id="PRO_5046346458" evidence="5">
    <location>
        <begin position="29"/>
        <end position="174"/>
    </location>
</feature>
<feature type="signal peptide" evidence="5">
    <location>
        <begin position="1"/>
        <end position="28"/>
    </location>
</feature>
<sequence>MTAPTLSLFRISALALALGCAMPVLSVAAERTYHFEQSSQPLDRALTDLTARTGLSIGADASLLAGKTAPALHGDYSAEQALERLLQGSGLEWRFSGERSITLRPAPPASTSAAEHSSASSGTTTTCACRPCAWRATTMRSRTATGARSRVTPPSTCSAPWRCRSASWRPACTT</sequence>
<evidence type="ECO:0000256" key="4">
    <source>
        <dbReference type="SAM" id="MobiDB-lite"/>
    </source>
</evidence>
<keyword evidence="3" id="KW-0998">Cell outer membrane</keyword>
<keyword evidence="2" id="KW-0472">Membrane</keyword>
<keyword evidence="1" id="KW-0813">Transport</keyword>
<proteinExistence type="predicted"/>
<evidence type="ECO:0000313" key="7">
    <source>
        <dbReference type="EMBL" id="MBO3278240.1"/>
    </source>
</evidence>
<evidence type="ECO:0000259" key="6">
    <source>
        <dbReference type="SMART" id="SM00965"/>
    </source>
</evidence>
<dbReference type="Pfam" id="PF07660">
    <property type="entry name" value="STN"/>
    <property type="match status" value="1"/>
</dbReference>
<evidence type="ECO:0000256" key="2">
    <source>
        <dbReference type="ARBA" id="ARBA00023136"/>
    </source>
</evidence>
<reference evidence="7 8" key="1">
    <citation type="submission" date="2020-12" db="EMBL/GenBank/DDBJ databases">
        <title>Pseudomonas schmalbachii sp. nov. isolated from millipede gut.</title>
        <authorList>
            <person name="Shelomi M."/>
        </authorList>
    </citation>
    <scope>NUCLEOTIDE SEQUENCE [LARGE SCALE GENOMIC DNA]</scope>
    <source>
        <strain evidence="7 8">Milli4</strain>
    </source>
</reference>